<dbReference type="EMBL" id="MCFE01000159">
    <property type="protein sequence ID" value="ORX96206.1"/>
    <property type="molecule type" value="Genomic_DNA"/>
</dbReference>
<keyword evidence="2" id="KW-0472">Membrane</keyword>
<evidence type="ECO:0000256" key="2">
    <source>
        <dbReference type="SAM" id="Phobius"/>
    </source>
</evidence>
<protein>
    <recommendedName>
        <fullName evidence="5">G-protein coupled receptors family 3 profile domain-containing protein</fullName>
    </recommendedName>
</protein>
<evidence type="ECO:0008006" key="5">
    <source>
        <dbReference type="Google" id="ProtNLM"/>
    </source>
</evidence>
<sequence>MNTTDAGTHQLNAGDMVTFDTTWYNTMNMAMLIFSATLIVHISNAYRAFRMYTKHPSNYLFIMNVVETCSGVSCHLCRVSDYFFVTDCHFKGYYNGVFYYISTALVMGIFVIRCYRVTPLRYVFLFIMVSFHITKLISALMYVFGLDAKVGTFRECVALPGGISMPFLLETEIYMNAVLFVWWIGVLVRLLSRKSYKFGSLIRDEGAGYTMLSNLFTITLMTMVVQNTTLGLNPEVLLQTKWAIESKLLIEDSASHSSQGSSRQENSRNRVHDIPFWSWNSSSKGIPGGSSKKGEEAQDLV</sequence>
<evidence type="ECO:0000313" key="4">
    <source>
        <dbReference type="Proteomes" id="UP000193498"/>
    </source>
</evidence>
<proteinExistence type="predicted"/>
<feature type="compositionally biased region" description="Basic and acidic residues" evidence="1">
    <location>
        <begin position="292"/>
        <end position="301"/>
    </location>
</feature>
<reference evidence="3 4" key="1">
    <citation type="submission" date="2016-07" db="EMBL/GenBank/DDBJ databases">
        <title>Pervasive Adenine N6-methylation of Active Genes in Fungi.</title>
        <authorList>
            <consortium name="DOE Joint Genome Institute"/>
            <person name="Mondo S.J."/>
            <person name="Dannebaum R.O."/>
            <person name="Kuo R.C."/>
            <person name="Labutti K."/>
            <person name="Haridas S."/>
            <person name="Kuo A."/>
            <person name="Salamov A."/>
            <person name="Ahrendt S.R."/>
            <person name="Lipzen A."/>
            <person name="Sullivan W."/>
            <person name="Andreopoulos W.B."/>
            <person name="Clum A."/>
            <person name="Lindquist E."/>
            <person name="Daum C."/>
            <person name="Ramamoorthy G.K."/>
            <person name="Gryganskyi A."/>
            <person name="Culley D."/>
            <person name="Magnuson J.K."/>
            <person name="James T.Y."/>
            <person name="O'Malley M.A."/>
            <person name="Stajich J.E."/>
            <person name="Spatafora J.W."/>
            <person name="Visel A."/>
            <person name="Grigoriev I.V."/>
        </authorList>
    </citation>
    <scope>NUCLEOTIDE SEQUENCE [LARGE SCALE GENOMIC DNA]</scope>
    <source>
        <strain evidence="3 4">CBS 931.73</strain>
    </source>
</reference>
<comment type="caution">
    <text evidence="3">The sequence shown here is derived from an EMBL/GenBank/DDBJ whole genome shotgun (WGS) entry which is preliminary data.</text>
</comment>
<dbReference type="OrthoDB" id="5598825at2759"/>
<feature type="region of interest" description="Disordered" evidence="1">
    <location>
        <begin position="273"/>
        <end position="301"/>
    </location>
</feature>
<keyword evidence="2" id="KW-0812">Transmembrane</keyword>
<feature type="transmembrane region" description="Helical" evidence="2">
    <location>
        <begin position="97"/>
        <end position="115"/>
    </location>
</feature>
<feature type="transmembrane region" description="Helical" evidence="2">
    <location>
        <begin position="122"/>
        <end position="144"/>
    </location>
</feature>
<feature type="transmembrane region" description="Helical" evidence="2">
    <location>
        <begin position="29"/>
        <end position="49"/>
    </location>
</feature>
<dbReference type="Proteomes" id="UP000193498">
    <property type="component" value="Unassembled WGS sequence"/>
</dbReference>
<evidence type="ECO:0000256" key="1">
    <source>
        <dbReference type="SAM" id="MobiDB-lite"/>
    </source>
</evidence>
<name>A0A1Y1YES5_9FUNG</name>
<evidence type="ECO:0000313" key="3">
    <source>
        <dbReference type="EMBL" id="ORX96206.1"/>
    </source>
</evidence>
<organism evidence="3 4">
    <name type="scientific">Basidiobolus meristosporus CBS 931.73</name>
    <dbReference type="NCBI Taxonomy" id="1314790"/>
    <lineage>
        <taxon>Eukaryota</taxon>
        <taxon>Fungi</taxon>
        <taxon>Fungi incertae sedis</taxon>
        <taxon>Zoopagomycota</taxon>
        <taxon>Entomophthoromycotina</taxon>
        <taxon>Basidiobolomycetes</taxon>
        <taxon>Basidiobolales</taxon>
        <taxon>Basidiobolaceae</taxon>
        <taxon>Basidiobolus</taxon>
    </lineage>
</organism>
<keyword evidence="4" id="KW-1185">Reference proteome</keyword>
<feature type="transmembrane region" description="Helical" evidence="2">
    <location>
        <begin position="173"/>
        <end position="191"/>
    </location>
</feature>
<keyword evidence="2" id="KW-1133">Transmembrane helix</keyword>
<dbReference type="AlphaFoldDB" id="A0A1Y1YES5"/>
<gene>
    <name evidence="3" type="ORF">K493DRAFT_301053</name>
</gene>
<dbReference type="InParanoid" id="A0A1Y1YES5"/>
<accession>A0A1Y1YES5</accession>